<dbReference type="SUPFAM" id="SSF51735">
    <property type="entry name" value="NAD(P)-binding Rossmann-fold domains"/>
    <property type="match status" value="1"/>
</dbReference>
<dbReference type="Gene3D" id="2.60.40.1180">
    <property type="entry name" value="Golgi alpha-mannosidase II"/>
    <property type="match status" value="1"/>
</dbReference>
<gene>
    <name evidence="3" type="primary">ISA1_6</name>
    <name evidence="3" type="ORF">Zm00014a_025980</name>
</gene>
<dbReference type="Proteomes" id="UP000251960">
    <property type="component" value="Chromosome 5"/>
</dbReference>
<evidence type="ECO:0000259" key="2">
    <source>
        <dbReference type="Pfam" id="PF21156"/>
    </source>
</evidence>
<dbReference type="Pfam" id="PF21156">
    <property type="entry name" value="ISOA1-3_C"/>
    <property type="match status" value="1"/>
</dbReference>
<dbReference type="ExpressionAtlas" id="A0A3L6EH01">
    <property type="expression patterns" value="baseline and differential"/>
</dbReference>
<dbReference type="Gene3D" id="3.40.50.720">
    <property type="entry name" value="NAD(P)-binding Rossmann-like Domain"/>
    <property type="match status" value="1"/>
</dbReference>
<feature type="region of interest" description="Disordered" evidence="1">
    <location>
        <begin position="1"/>
        <end position="26"/>
    </location>
</feature>
<sequence>MTRLPGIKKAEGRPHTRPPIGHTRVHPTPTISQIVYRAVAMLVPLPPPPPPSRRNITANALAVLEAMAAHNVRTLIYSSTCATYGEPDKMPTLKELPSSVFPVNYFRWDKKEEQSSDLYRFCHLMTKFRKTVAIARHQPGKPDWSEASRFVAFTMKDKTKGKIYVAFNTSHLPVVVGLLERSGFRWEPVVDTGKEAPYDFLTDVLPDRAVTVYQFSHFLNSNLYPMLSYSSIILVLRPDV</sequence>
<evidence type="ECO:0000313" key="3">
    <source>
        <dbReference type="EMBL" id="PWZ20070.1"/>
    </source>
</evidence>
<feature type="domain" description="Isoamylase 1-3-like C-terminal" evidence="2">
    <location>
        <begin position="137"/>
        <end position="234"/>
    </location>
</feature>
<dbReference type="EMBL" id="NCVQ01000006">
    <property type="protein sequence ID" value="PWZ20070.1"/>
    <property type="molecule type" value="Genomic_DNA"/>
</dbReference>
<comment type="caution">
    <text evidence="3">The sequence shown here is derived from an EMBL/GenBank/DDBJ whole genome shotgun (WGS) entry which is preliminary data.</text>
</comment>
<name>A0A3L6EH01_MAIZE</name>
<organism evidence="3">
    <name type="scientific">Zea mays</name>
    <name type="common">Maize</name>
    <dbReference type="NCBI Taxonomy" id="4577"/>
    <lineage>
        <taxon>Eukaryota</taxon>
        <taxon>Viridiplantae</taxon>
        <taxon>Streptophyta</taxon>
        <taxon>Embryophyta</taxon>
        <taxon>Tracheophyta</taxon>
        <taxon>Spermatophyta</taxon>
        <taxon>Magnoliopsida</taxon>
        <taxon>Liliopsida</taxon>
        <taxon>Poales</taxon>
        <taxon>Poaceae</taxon>
        <taxon>PACMAD clade</taxon>
        <taxon>Panicoideae</taxon>
        <taxon>Andropogonodae</taxon>
        <taxon>Andropogoneae</taxon>
        <taxon>Tripsacinae</taxon>
        <taxon>Zea</taxon>
    </lineage>
</organism>
<dbReference type="AlphaFoldDB" id="A0A3L6EH01"/>
<evidence type="ECO:0000256" key="1">
    <source>
        <dbReference type="SAM" id="MobiDB-lite"/>
    </source>
</evidence>
<accession>A0A3L6EH01</accession>
<dbReference type="InterPro" id="IPR048650">
    <property type="entry name" value="ISOA1-3-like_C"/>
</dbReference>
<proteinExistence type="predicted"/>
<dbReference type="InterPro" id="IPR036291">
    <property type="entry name" value="NAD(P)-bd_dom_sf"/>
</dbReference>
<reference evidence="3" key="1">
    <citation type="journal article" date="2018" name="Nat. Genet.">
        <title>Extensive intraspecific gene order and gene structural variations between Mo17 and other maize genomes.</title>
        <authorList>
            <person name="Sun S."/>
            <person name="Zhou Y."/>
            <person name="Chen J."/>
            <person name="Shi J."/>
            <person name="Zhao H."/>
            <person name="Zhao H."/>
            <person name="Song W."/>
            <person name="Zhang M."/>
            <person name="Cui Y."/>
            <person name="Dong X."/>
            <person name="Liu H."/>
            <person name="Ma X."/>
            <person name="Jiao Y."/>
            <person name="Wang B."/>
            <person name="Wei X."/>
            <person name="Stein J.C."/>
            <person name="Glaubitz J.C."/>
            <person name="Lu F."/>
            <person name="Yu G."/>
            <person name="Liang C."/>
            <person name="Fengler K."/>
            <person name="Li B."/>
            <person name="Rafalski A."/>
            <person name="Schnable P.S."/>
            <person name="Ware D.H."/>
            <person name="Buckler E.S."/>
            <person name="Lai J."/>
        </authorList>
    </citation>
    <scope>NUCLEOTIDE SEQUENCE [LARGE SCALE GENOMIC DNA]</scope>
    <source>
        <tissue evidence="3">Seedling</tissue>
    </source>
</reference>
<dbReference type="InterPro" id="IPR013780">
    <property type="entry name" value="Glyco_hydro_b"/>
</dbReference>
<dbReference type="PANTHER" id="PTHR43002">
    <property type="entry name" value="GLYCOGEN DEBRANCHING ENZYME"/>
    <property type="match status" value="1"/>
</dbReference>
<dbReference type="SUPFAM" id="SSF51011">
    <property type="entry name" value="Glycosyl hydrolase domain"/>
    <property type="match status" value="1"/>
</dbReference>
<protein>
    <submittedName>
        <fullName evidence="3">Isoamylase 1, chloroplastic</fullName>
    </submittedName>
</protein>